<sequence length="118" mass="12540">IKAANGRVLQATGKGDLKVLFPMGAGHEPTKVMLKGVYYSPEFAFTLVSVGTMDGKGFHVNFGDGKCTVYTPKPSRRVIGRIPKSNGLYRIMLAQKGTSDAAEIAVAASGKLTISELH</sequence>
<dbReference type="InterPro" id="IPR054722">
    <property type="entry name" value="PolX-like_BBD"/>
</dbReference>
<name>A0A0C2TGU3_AMAMK</name>
<evidence type="ECO:0000259" key="1">
    <source>
        <dbReference type="Pfam" id="PF22936"/>
    </source>
</evidence>
<dbReference type="Pfam" id="PF22936">
    <property type="entry name" value="Pol_BBD"/>
    <property type="match status" value="1"/>
</dbReference>
<dbReference type="HOGENOM" id="CLU_2078527_0_0_1"/>
<dbReference type="OrthoDB" id="2692435at2759"/>
<feature type="domain" description="Retrovirus-related Pol polyprotein from transposon TNT 1-94-like beta-barrel" evidence="1">
    <location>
        <begin position="1"/>
        <end position="58"/>
    </location>
</feature>
<dbReference type="Proteomes" id="UP000054549">
    <property type="component" value="Unassembled WGS sequence"/>
</dbReference>
<evidence type="ECO:0000313" key="2">
    <source>
        <dbReference type="EMBL" id="KIL66129.1"/>
    </source>
</evidence>
<evidence type="ECO:0000313" key="3">
    <source>
        <dbReference type="Proteomes" id="UP000054549"/>
    </source>
</evidence>
<organism evidence="2 3">
    <name type="scientific">Amanita muscaria (strain Koide BX008)</name>
    <dbReference type="NCBI Taxonomy" id="946122"/>
    <lineage>
        <taxon>Eukaryota</taxon>
        <taxon>Fungi</taxon>
        <taxon>Dikarya</taxon>
        <taxon>Basidiomycota</taxon>
        <taxon>Agaricomycotina</taxon>
        <taxon>Agaricomycetes</taxon>
        <taxon>Agaricomycetidae</taxon>
        <taxon>Agaricales</taxon>
        <taxon>Pluteineae</taxon>
        <taxon>Amanitaceae</taxon>
        <taxon>Amanita</taxon>
    </lineage>
</organism>
<dbReference type="STRING" id="946122.A0A0C2TGU3"/>
<dbReference type="InParanoid" id="A0A0C2TGU3"/>
<proteinExistence type="predicted"/>
<feature type="non-terminal residue" evidence="2">
    <location>
        <position position="1"/>
    </location>
</feature>
<reference evidence="2 3" key="1">
    <citation type="submission" date="2014-04" db="EMBL/GenBank/DDBJ databases">
        <title>Evolutionary Origins and Diversification of the Mycorrhizal Mutualists.</title>
        <authorList>
            <consortium name="DOE Joint Genome Institute"/>
            <consortium name="Mycorrhizal Genomics Consortium"/>
            <person name="Kohler A."/>
            <person name="Kuo A."/>
            <person name="Nagy L.G."/>
            <person name="Floudas D."/>
            <person name="Copeland A."/>
            <person name="Barry K.W."/>
            <person name="Cichocki N."/>
            <person name="Veneault-Fourrey C."/>
            <person name="LaButti K."/>
            <person name="Lindquist E.A."/>
            <person name="Lipzen A."/>
            <person name="Lundell T."/>
            <person name="Morin E."/>
            <person name="Murat C."/>
            <person name="Riley R."/>
            <person name="Ohm R."/>
            <person name="Sun H."/>
            <person name="Tunlid A."/>
            <person name="Henrissat B."/>
            <person name="Grigoriev I.V."/>
            <person name="Hibbett D.S."/>
            <person name="Martin F."/>
        </authorList>
    </citation>
    <scope>NUCLEOTIDE SEQUENCE [LARGE SCALE GENOMIC DNA]</scope>
    <source>
        <strain evidence="2 3">Koide BX008</strain>
    </source>
</reference>
<accession>A0A0C2TGU3</accession>
<feature type="non-terminal residue" evidence="2">
    <location>
        <position position="118"/>
    </location>
</feature>
<protein>
    <recommendedName>
        <fullName evidence="1">Retrovirus-related Pol polyprotein from transposon TNT 1-94-like beta-barrel domain-containing protein</fullName>
    </recommendedName>
</protein>
<dbReference type="EMBL" id="KN818238">
    <property type="protein sequence ID" value="KIL66129.1"/>
    <property type="molecule type" value="Genomic_DNA"/>
</dbReference>
<dbReference type="AlphaFoldDB" id="A0A0C2TGU3"/>
<keyword evidence="3" id="KW-1185">Reference proteome</keyword>
<gene>
    <name evidence="2" type="ORF">M378DRAFT_33011</name>
</gene>